<evidence type="ECO:0000256" key="2">
    <source>
        <dbReference type="ARBA" id="ARBA00022614"/>
    </source>
</evidence>
<dbReference type="eggNOG" id="ENOG502QVXJ">
    <property type="taxonomic scope" value="Eukaryota"/>
</dbReference>
<dbReference type="FunFam" id="3.80.10.10:FF:000129">
    <property type="entry name" value="Leucine-rich repeat receptor-like kinase"/>
    <property type="match status" value="1"/>
</dbReference>
<evidence type="ECO:0000256" key="6">
    <source>
        <dbReference type="ARBA" id="ARBA00022989"/>
    </source>
</evidence>
<evidence type="ECO:0000256" key="3">
    <source>
        <dbReference type="ARBA" id="ARBA00022692"/>
    </source>
</evidence>
<evidence type="ECO:0000256" key="8">
    <source>
        <dbReference type="SAM" id="MobiDB-lite"/>
    </source>
</evidence>
<feature type="transmembrane region" description="Helical" evidence="9">
    <location>
        <begin position="426"/>
        <end position="448"/>
    </location>
</feature>
<feature type="region of interest" description="Disordered" evidence="8">
    <location>
        <begin position="366"/>
        <end position="416"/>
    </location>
</feature>
<dbReference type="Pfam" id="PF12819">
    <property type="entry name" value="Malectin_like"/>
    <property type="match status" value="1"/>
</dbReference>
<keyword evidence="2" id="KW-0433">Leucine-rich repeat</keyword>
<dbReference type="InterPro" id="IPR024788">
    <property type="entry name" value="Malectin-like_Carb-bd_dom"/>
</dbReference>
<keyword evidence="3 9" id="KW-0812">Transmembrane</keyword>
<dbReference type="KEGG" id="mnt:21402608"/>
<dbReference type="STRING" id="981085.W9QDG6"/>
<evidence type="ECO:0000256" key="4">
    <source>
        <dbReference type="ARBA" id="ARBA00022729"/>
    </source>
</evidence>
<dbReference type="Gene3D" id="3.80.10.10">
    <property type="entry name" value="Ribonuclease Inhibitor"/>
    <property type="match status" value="1"/>
</dbReference>
<evidence type="ECO:0000256" key="1">
    <source>
        <dbReference type="ARBA" id="ARBA00004167"/>
    </source>
</evidence>
<feature type="compositionally biased region" description="Polar residues" evidence="8">
    <location>
        <begin position="404"/>
        <end position="416"/>
    </location>
</feature>
<dbReference type="SUPFAM" id="SSF52058">
    <property type="entry name" value="L domain-like"/>
    <property type="match status" value="1"/>
</dbReference>
<feature type="compositionally biased region" description="Pro residues" evidence="8">
    <location>
        <begin position="369"/>
        <end position="381"/>
    </location>
</feature>
<dbReference type="AlphaFoldDB" id="W9QDG6"/>
<comment type="subcellular location">
    <subcellularLocation>
        <location evidence="1">Membrane</location>
        <topology evidence="1">Single-pass membrane protein</topology>
    </subcellularLocation>
</comment>
<reference evidence="12" key="1">
    <citation type="submission" date="2013-01" db="EMBL/GenBank/DDBJ databases">
        <title>Draft Genome Sequence of a Mulberry Tree, Morus notabilis C.K. Schneid.</title>
        <authorList>
            <person name="He N."/>
            <person name="Zhao S."/>
        </authorList>
    </citation>
    <scope>NUCLEOTIDE SEQUENCE</scope>
</reference>
<dbReference type="OrthoDB" id="2143199at2759"/>
<keyword evidence="5" id="KW-0677">Repeat</keyword>
<dbReference type="Pfam" id="PF00560">
    <property type="entry name" value="LRR_1"/>
    <property type="match status" value="2"/>
</dbReference>
<sequence>MSSYADIYVGFEVIYTAKANTTSICLVRSRPGQIPFITTLELRSLDANMYSHVDSNSALFMEQRHSQGTNKNVRYPDDAYDRIWYPAYILGSIDVENEATTIDTSTAEDNPPVAVLRNANTLNTSTPLSNTSIQEYILLSTRLPAFKVPIYMNLYFSEVTSLLSTQKRSFQLYVDGKPYSKAIIPPFGSVNEVSVTNITASSITSFELRPTPDSTLPPLINANEVFSIGDSFSVTTDGKDVEGLAILQMQFEVLQKWSGDPCLPLNYTWEWVECSSDTIPRVTALNLSSFGLFGELPDFSSMDALITIDLHSNSINGPIPEFLGSFPELKFLDLSDNRFNGTIPTSLSKNKKLKLVVTDNCLDGMSCAPAPPPPEDSPAAPPQQQRTPSPSESDDNNPPPPPSTADSRMGGNNTPFLNASKRSAELVLPLVLGGIIQVFLFGFLFSYFV</sequence>
<dbReference type="PANTHER" id="PTHR45631">
    <property type="entry name" value="OS07G0107800 PROTEIN-RELATED"/>
    <property type="match status" value="1"/>
</dbReference>
<keyword evidence="4" id="KW-0732">Signal</keyword>
<protein>
    <recommendedName>
        <fullName evidence="10">Malectin-like domain-containing protein</fullName>
    </recommendedName>
</protein>
<keyword evidence="7 9" id="KW-0472">Membrane</keyword>
<dbReference type="EMBL" id="KE343429">
    <property type="protein sequence ID" value="EXB29150.1"/>
    <property type="molecule type" value="Genomic_DNA"/>
</dbReference>
<accession>W9QDG6</accession>
<proteinExistence type="predicted"/>
<evidence type="ECO:0000256" key="9">
    <source>
        <dbReference type="SAM" id="Phobius"/>
    </source>
</evidence>
<gene>
    <name evidence="11" type="ORF">L484_019674</name>
</gene>
<dbReference type="Proteomes" id="UP000030645">
    <property type="component" value="Unassembled WGS sequence"/>
</dbReference>
<evidence type="ECO:0000313" key="11">
    <source>
        <dbReference type="EMBL" id="EXB29150.1"/>
    </source>
</evidence>
<evidence type="ECO:0000256" key="7">
    <source>
        <dbReference type="ARBA" id="ARBA00023136"/>
    </source>
</evidence>
<feature type="domain" description="Malectin-like" evidence="10">
    <location>
        <begin position="9"/>
        <end position="228"/>
    </location>
</feature>
<dbReference type="InterPro" id="IPR001611">
    <property type="entry name" value="Leu-rich_rpt"/>
</dbReference>
<organism evidence="11 12">
    <name type="scientific">Morus notabilis</name>
    <dbReference type="NCBI Taxonomy" id="981085"/>
    <lineage>
        <taxon>Eukaryota</taxon>
        <taxon>Viridiplantae</taxon>
        <taxon>Streptophyta</taxon>
        <taxon>Embryophyta</taxon>
        <taxon>Tracheophyta</taxon>
        <taxon>Spermatophyta</taxon>
        <taxon>Magnoliopsida</taxon>
        <taxon>eudicotyledons</taxon>
        <taxon>Gunneridae</taxon>
        <taxon>Pentapetalae</taxon>
        <taxon>rosids</taxon>
        <taxon>fabids</taxon>
        <taxon>Rosales</taxon>
        <taxon>Moraceae</taxon>
        <taxon>Moreae</taxon>
        <taxon>Morus</taxon>
    </lineage>
</organism>
<keyword evidence="6 9" id="KW-1133">Transmembrane helix</keyword>
<dbReference type="PANTHER" id="PTHR45631:SF44">
    <property type="entry name" value="CARBOHYDRATE-BINDING PROTEIN OF THE ER PROTEIN"/>
    <property type="match status" value="1"/>
</dbReference>
<evidence type="ECO:0000256" key="5">
    <source>
        <dbReference type="ARBA" id="ARBA00022737"/>
    </source>
</evidence>
<evidence type="ECO:0000313" key="12">
    <source>
        <dbReference type="Proteomes" id="UP000030645"/>
    </source>
</evidence>
<evidence type="ECO:0000259" key="10">
    <source>
        <dbReference type="Pfam" id="PF12819"/>
    </source>
</evidence>
<dbReference type="InterPro" id="IPR032675">
    <property type="entry name" value="LRR_dom_sf"/>
</dbReference>
<name>W9QDG6_9ROSA</name>
<dbReference type="GO" id="GO:0016020">
    <property type="term" value="C:membrane"/>
    <property type="evidence" value="ECO:0007669"/>
    <property type="project" value="UniProtKB-SubCell"/>
</dbReference>
<keyword evidence="12" id="KW-1185">Reference proteome</keyword>